<organism evidence="2 3">
    <name type="scientific">Roseateles aquae</name>
    <dbReference type="NCBI Taxonomy" id="3077235"/>
    <lineage>
        <taxon>Bacteria</taxon>
        <taxon>Pseudomonadati</taxon>
        <taxon>Pseudomonadota</taxon>
        <taxon>Betaproteobacteria</taxon>
        <taxon>Burkholderiales</taxon>
        <taxon>Sphaerotilaceae</taxon>
        <taxon>Roseateles</taxon>
    </lineage>
</organism>
<dbReference type="SUPFAM" id="SSF56935">
    <property type="entry name" value="Porins"/>
    <property type="match status" value="1"/>
</dbReference>
<dbReference type="Proteomes" id="UP001246372">
    <property type="component" value="Unassembled WGS sequence"/>
</dbReference>
<name>A0ABU3PA05_9BURK</name>
<feature type="chain" id="PRO_5047140505" description="Porin domain-containing protein" evidence="1">
    <location>
        <begin position="26"/>
        <end position="424"/>
    </location>
</feature>
<accession>A0ABU3PA05</accession>
<protein>
    <recommendedName>
        <fullName evidence="4">Porin domain-containing protein</fullName>
    </recommendedName>
</protein>
<dbReference type="Gene3D" id="2.40.160.10">
    <property type="entry name" value="Porin"/>
    <property type="match status" value="1"/>
</dbReference>
<feature type="signal peptide" evidence="1">
    <location>
        <begin position="1"/>
        <end position="25"/>
    </location>
</feature>
<gene>
    <name evidence="2" type="ORF">RQP53_07515</name>
</gene>
<dbReference type="InterPro" id="IPR023614">
    <property type="entry name" value="Porin_dom_sf"/>
</dbReference>
<evidence type="ECO:0000313" key="3">
    <source>
        <dbReference type="Proteomes" id="UP001246372"/>
    </source>
</evidence>
<keyword evidence="1" id="KW-0732">Signal</keyword>
<evidence type="ECO:0000313" key="2">
    <source>
        <dbReference type="EMBL" id="MDT8999112.1"/>
    </source>
</evidence>
<reference evidence="2" key="1">
    <citation type="submission" date="2023-09" db="EMBL/GenBank/DDBJ databases">
        <title>Paucibacter sp. APW11 Genome sequencing and assembly.</title>
        <authorList>
            <person name="Kim I."/>
        </authorList>
    </citation>
    <scope>NUCLEOTIDE SEQUENCE</scope>
    <source>
        <strain evidence="2">APW11</strain>
    </source>
</reference>
<comment type="caution">
    <text evidence="2">The sequence shown here is derived from an EMBL/GenBank/DDBJ whole genome shotgun (WGS) entry which is preliminary data.</text>
</comment>
<keyword evidence="3" id="KW-1185">Reference proteome</keyword>
<evidence type="ECO:0000256" key="1">
    <source>
        <dbReference type="SAM" id="SignalP"/>
    </source>
</evidence>
<proteinExistence type="predicted"/>
<evidence type="ECO:0008006" key="4">
    <source>
        <dbReference type="Google" id="ProtNLM"/>
    </source>
</evidence>
<dbReference type="EMBL" id="JAVXZY010000002">
    <property type="protein sequence ID" value="MDT8999112.1"/>
    <property type="molecule type" value="Genomic_DNA"/>
</dbReference>
<dbReference type="RefSeq" id="WP_315649601.1">
    <property type="nucleotide sequence ID" value="NZ_JAVXZY010000002.1"/>
</dbReference>
<sequence length="424" mass="45247">MNRTVQALRLAPLLVPLLAATTAHAGIEGEGWLLEGFGSLALNRSNDAVATVRADPRNASGTTLGRHQWDGDSLASLQLTVNPQGSLRGVWQVLAKDDIADRFRPRSEWLYASWDASAQWNVKLGRIVLPVFMLSDTRNLGYAQTNARPPTVLYGVNPISNMDGASTSWTGRAWGGVLAADVALGRTRVTLAQGDLHFDRIGGLAARWSRGGLTLRAGLTSYRADLNSPTVTAALQALASGATACINCATVLADRVRQKGFSGRILALGASYDAGPYVLQAELAQRSSNSTLANNAIGWYALAGYRFGSLTPYIGAGSVQDQEPPLGLQTAPGAPPQAVAANAAFEQYLRSQGGRRSTELGLRWDVQEGVALKLQWEHLLKVRDRVYSGGAVLAFPAPPPIGSYRGPAFDGSVELLTLKLDWVF</sequence>